<protein>
    <recommendedName>
        <fullName evidence="1">Methyltransferase type 11 domain-containing protein</fullName>
    </recommendedName>
</protein>
<reference evidence="2 3" key="1">
    <citation type="journal article" date="2016" name="Nat. Commun.">
        <title>Thousands of microbial genomes shed light on interconnected biogeochemical processes in an aquifer system.</title>
        <authorList>
            <person name="Anantharaman K."/>
            <person name="Brown C.T."/>
            <person name="Hug L.A."/>
            <person name="Sharon I."/>
            <person name="Castelle C.J."/>
            <person name="Probst A.J."/>
            <person name="Thomas B.C."/>
            <person name="Singh A."/>
            <person name="Wilkins M.J."/>
            <person name="Karaoz U."/>
            <person name="Brodie E.L."/>
            <person name="Williams K.H."/>
            <person name="Hubbard S.S."/>
            <person name="Banfield J.F."/>
        </authorList>
    </citation>
    <scope>NUCLEOTIDE SEQUENCE [LARGE SCALE GENOMIC DNA]</scope>
</reference>
<gene>
    <name evidence="2" type="ORF">A2544_01055</name>
</gene>
<dbReference type="InterPro" id="IPR050508">
    <property type="entry name" value="Methyltransf_Superfamily"/>
</dbReference>
<dbReference type="Gene3D" id="3.40.50.150">
    <property type="entry name" value="Vaccinia Virus protein VP39"/>
    <property type="match status" value="1"/>
</dbReference>
<dbReference type="EMBL" id="MHWZ01000029">
    <property type="protein sequence ID" value="OHB17101.1"/>
    <property type="molecule type" value="Genomic_DNA"/>
</dbReference>
<dbReference type="Proteomes" id="UP000176868">
    <property type="component" value="Unassembled WGS sequence"/>
</dbReference>
<name>A0A1G2V642_9BACT</name>
<dbReference type="SUPFAM" id="SSF53335">
    <property type="entry name" value="S-adenosyl-L-methionine-dependent methyltransferases"/>
    <property type="match status" value="1"/>
</dbReference>
<dbReference type="Pfam" id="PF08241">
    <property type="entry name" value="Methyltransf_11"/>
    <property type="match status" value="1"/>
</dbReference>
<dbReference type="CDD" id="cd02440">
    <property type="entry name" value="AdoMet_MTases"/>
    <property type="match status" value="1"/>
</dbReference>
<evidence type="ECO:0000259" key="1">
    <source>
        <dbReference type="Pfam" id="PF08241"/>
    </source>
</evidence>
<dbReference type="PANTHER" id="PTHR42912:SF58">
    <property type="entry name" value="BLR1400 PROTEIN"/>
    <property type="match status" value="1"/>
</dbReference>
<dbReference type="STRING" id="1802782.A2544_01055"/>
<accession>A0A1G2V642</accession>
<organism evidence="2 3">
    <name type="scientific">Candidatus Zambryskibacteria bacterium RIFOXYD2_FULL_43_10</name>
    <dbReference type="NCBI Taxonomy" id="1802782"/>
    <lineage>
        <taxon>Bacteria</taxon>
        <taxon>Candidatus Zambryskiibacteriota</taxon>
    </lineage>
</organism>
<comment type="caution">
    <text evidence="2">The sequence shown here is derived from an EMBL/GenBank/DDBJ whole genome shotgun (WGS) entry which is preliminary data.</text>
</comment>
<feature type="domain" description="Methyltransferase type 11" evidence="1">
    <location>
        <begin position="66"/>
        <end position="160"/>
    </location>
</feature>
<dbReference type="AlphaFoldDB" id="A0A1G2V642"/>
<evidence type="ECO:0000313" key="2">
    <source>
        <dbReference type="EMBL" id="OHB17101.1"/>
    </source>
</evidence>
<dbReference type="InterPro" id="IPR013216">
    <property type="entry name" value="Methyltransf_11"/>
</dbReference>
<dbReference type="InterPro" id="IPR029063">
    <property type="entry name" value="SAM-dependent_MTases_sf"/>
</dbReference>
<dbReference type="PANTHER" id="PTHR42912">
    <property type="entry name" value="METHYLTRANSFERASE"/>
    <property type="match status" value="1"/>
</dbReference>
<dbReference type="GO" id="GO:0008757">
    <property type="term" value="F:S-adenosylmethionine-dependent methyltransferase activity"/>
    <property type="evidence" value="ECO:0007669"/>
    <property type="project" value="InterPro"/>
</dbReference>
<proteinExistence type="predicted"/>
<sequence>MIVKIETEFVEFTHNYGMVPYNNMGKEELFNMPELAYDERDCLALNAEKSKIVSKLVRDIQPKKMLDIGVCTGIFYSKYIPEYLENGAIYGVDIQQEFLDIAAQRGIHTTKVNLDKEILPYDNKSFDMVICDGILEHTLRPREMFQEISRVLKSSGQLIVIVPSAVSSKRRWRMLRGDSPFFPLIDNLLNKGFMKRCAIFYDERDLRRVMEKHFTIKRIVFFDQKYHDEKAFMVWLMRTWSKFYPSARDAMLAVATNK</sequence>
<evidence type="ECO:0000313" key="3">
    <source>
        <dbReference type="Proteomes" id="UP000176868"/>
    </source>
</evidence>